<gene>
    <name evidence="1" type="ORF">HPB50_001359</name>
</gene>
<evidence type="ECO:0000313" key="1">
    <source>
        <dbReference type="EMBL" id="KAH6925137.1"/>
    </source>
</evidence>
<comment type="caution">
    <text evidence="1">The sequence shown here is derived from an EMBL/GenBank/DDBJ whole genome shotgun (WGS) entry which is preliminary data.</text>
</comment>
<accession>A0ACB7RTK0</accession>
<keyword evidence="2" id="KW-1185">Reference proteome</keyword>
<evidence type="ECO:0000313" key="2">
    <source>
        <dbReference type="Proteomes" id="UP000821845"/>
    </source>
</evidence>
<dbReference type="EMBL" id="CM023487">
    <property type="protein sequence ID" value="KAH6925137.1"/>
    <property type="molecule type" value="Genomic_DNA"/>
</dbReference>
<dbReference type="Proteomes" id="UP000821845">
    <property type="component" value="Chromosome 7"/>
</dbReference>
<protein>
    <submittedName>
        <fullName evidence="1">Uncharacterized protein</fullName>
    </submittedName>
</protein>
<name>A0ACB7RTK0_HYAAI</name>
<sequence length="156" mass="17189">MARRLRRKECAVDSPPVASVYRTYRRPKSVTLTGSTAISSSHCNAHDTSAISSLGIKPPFWTADPPHWVLQRTSTQLKYLLHSSAVPHRQSISDSNSYYTPGSSATRPPSIISLHDTVLRTTEAGSGLLCELFLRQLASPTCIGYSPRLPTETFLF</sequence>
<reference evidence="1" key="1">
    <citation type="submission" date="2020-05" db="EMBL/GenBank/DDBJ databases">
        <title>Large-scale comparative analyses of tick genomes elucidate their genetic diversity and vector capacities.</title>
        <authorList>
            <person name="Jia N."/>
            <person name="Wang J."/>
            <person name="Shi W."/>
            <person name="Du L."/>
            <person name="Sun Y."/>
            <person name="Zhan W."/>
            <person name="Jiang J."/>
            <person name="Wang Q."/>
            <person name="Zhang B."/>
            <person name="Ji P."/>
            <person name="Sakyi L.B."/>
            <person name="Cui X."/>
            <person name="Yuan T."/>
            <person name="Jiang B."/>
            <person name="Yang W."/>
            <person name="Lam T.T.-Y."/>
            <person name="Chang Q."/>
            <person name="Ding S."/>
            <person name="Wang X."/>
            <person name="Zhu J."/>
            <person name="Ruan X."/>
            <person name="Zhao L."/>
            <person name="Wei J."/>
            <person name="Que T."/>
            <person name="Du C."/>
            <person name="Cheng J."/>
            <person name="Dai P."/>
            <person name="Han X."/>
            <person name="Huang E."/>
            <person name="Gao Y."/>
            <person name="Liu J."/>
            <person name="Shao H."/>
            <person name="Ye R."/>
            <person name="Li L."/>
            <person name="Wei W."/>
            <person name="Wang X."/>
            <person name="Wang C."/>
            <person name="Yang T."/>
            <person name="Huo Q."/>
            <person name="Li W."/>
            <person name="Guo W."/>
            <person name="Chen H."/>
            <person name="Zhou L."/>
            <person name="Ni X."/>
            <person name="Tian J."/>
            <person name="Zhou Y."/>
            <person name="Sheng Y."/>
            <person name="Liu T."/>
            <person name="Pan Y."/>
            <person name="Xia L."/>
            <person name="Li J."/>
            <person name="Zhao F."/>
            <person name="Cao W."/>
        </authorList>
    </citation>
    <scope>NUCLEOTIDE SEQUENCE</scope>
    <source>
        <strain evidence="1">Hyas-2018</strain>
    </source>
</reference>
<organism evidence="1 2">
    <name type="scientific">Hyalomma asiaticum</name>
    <name type="common">Tick</name>
    <dbReference type="NCBI Taxonomy" id="266040"/>
    <lineage>
        <taxon>Eukaryota</taxon>
        <taxon>Metazoa</taxon>
        <taxon>Ecdysozoa</taxon>
        <taxon>Arthropoda</taxon>
        <taxon>Chelicerata</taxon>
        <taxon>Arachnida</taxon>
        <taxon>Acari</taxon>
        <taxon>Parasitiformes</taxon>
        <taxon>Ixodida</taxon>
        <taxon>Ixodoidea</taxon>
        <taxon>Ixodidae</taxon>
        <taxon>Hyalomminae</taxon>
        <taxon>Hyalomma</taxon>
    </lineage>
</organism>
<proteinExistence type="predicted"/>